<dbReference type="FunFam" id="2.10.110.10:FF:000029">
    <property type="entry name" value="LIM and senescent cell antigen-like-containing domain protein"/>
    <property type="match status" value="1"/>
</dbReference>
<evidence type="ECO:0000313" key="16">
    <source>
        <dbReference type="Proteomes" id="UP000838412"/>
    </source>
</evidence>
<evidence type="ECO:0000256" key="11">
    <source>
        <dbReference type="ARBA" id="ARBA00077237"/>
    </source>
</evidence>
<keyword evidence="8 12" id="KW-0440">LIM domain</keyword>
<evidence type="ECO:0000259" key="14">
    <source>
        <dbReference type="PROSITE" id="PS50023"/>
    </source>
</evidence>
<keyword evidence="9" id="KW-0472">Membrane</keyword>
<evidence type="ECO:0000256" key="8">
    <source>
        <dbReference type="ARBA" id="ARBA00023038"/>
    </source>
</evidence>
<dbReference type="CDD" id="cd09335">
    <property type="entry name" value="LIM5_PINCH"/>
    <property type="match status" value="1"/>
</dbReference>
<feature type="region of interest" description="Disordered" evidence="13">
    <location>
        <begin position="38"/>
        <end position="101"/>
    </location>
</feature>
<dbReference type="GO" id="GO:0005911">
    <property type="term" value="C:cell-cell junction"/>
    <property type="evidence" value="ECO:0007669"/>
    <property type="project" value="TreeGrafter"/>
</dbReference>
<accession>A0A8K0EEG0</accession>
<dbReference type="OrthoDB" id="20689at2759"/>
<feature type="domain" description="LIM zinc-binding" evidence="14">
    <location>
        <begin position="513"/>
        <end position="572"/>
    </location>
</feature>
<dbReference type="CDD" id="cd09334">
    <property type="entry name" value="LIM4_PINCH"/>
    <property type="match status" value="1"/>
</dbReference>
<sequence length="579" mass="64946">MMMSEILPDEADWTETETEVEIEVEDLVPKSHWDLEAILDGRDTGEPKKRKIKKKVKKKVKRKPKPKPPTPPPRRITPSPPPKPKTPPPPPKPKTPEPSPEPAMQMVYVEECCITVNEEDDSGTGMGDDGLGDDDGLGGDGGDGGDSGADTGDETGFSEVEIQMADESEAAPGTMRSVSQWRGGDWRKMSPYGVLPETMFITQNPARGAAIRSGVTAEVELMTGRENTAPGRSGAMPLALHDSSLFQRRKDSVRKQDAIDRSIMSNLANAMCTRCRGGFGPYEKMVNSNGELYHEKCFVCAQCFQPFPDGLFYEYEGRKYCEHDFHMLYAPCCGQCGEFVIGRVIKAMNNNWHPDCFTCHTCHAPLADTGFVKNAGRALCRPCNARERASGLGKYICQKCHQMIEDKHLIFKSEPYHPYHFNCHHCGKELTEVARELRGELYCLPCHDKMGIPICGACRRPIETRVVNALGKQWHVEHFVCAKCEKPFLGHRHYERKGLAYCETHYNQLFGDVCYQCNKVITGDVVSALNKSWCVACFACSICDQKLTLKSRFIEVDMRPVCKKCYEKLPTELKKRLKT</sequence>
<keyword evidence="7" id="KW-0965">Cell junction</keyword>
<name>A0A8K0EEG0_BRALA</name>
<dbReference type="Proteomes" id="UP000838412">
    <property type="component" value="Chromosome 14"/>
</dbReference>
<dbReference type="FunFam" id="2.10.110.10:FF:000021">
    <property type="entry name" value="Lim and senescent cell antigen-like-containing"/>
    <property type="match status" value="1"/>
</dbReference>
<dbReference type="GO" id="GO:0005925">
    <property type="term" value="C:focal adhesion"/>
    <property type="evidence" value="ECO:0007669"/>
    <property type="project" value="UniProtKB-SubCell"/>
</dbReference>
<keyword evidence="3" id="KW-1003">Cell membrane</keyword>
<dbReference type="InterPro" id="IPR047944">
    <property type="entry name" value="LIMS1/2-like_LIM1"/>
</dbReference>
<feature type="compositionally biased region" description="Basic residues" evidence="13">
    <location>
        <begin position="48"/>
        <end position="66"/>
    </location>
</feature>
<feature type="compositionally biased region" description="Gly residues" evidence="13">
    <location>
        <begin position="138"/>
        <end position="147"/>
    </location>
</feature>
<protein>
    <recommendedName>
        <fullName evidence="10">LIM and senescent cell antigen-like-containing domain protein 2</fullName>
    </recommendedName>
    <alternativeName>
        <fullName evidence="11">Particularly interesting new Cys-His protein 2</fullName>
    </alternativeName>
</protein>
<evidence type="ECO:0000256" key="2">
    <source>
        <dbReference type="ARBA" id="ARBA00004413"/>
    </source>
</evidence>
<dbReference type="GO" id="GO:0046872">
    <property type="term" value="F:metal ion binding"/>
    <property type="evidence" value="ECO:0007669"/>
    <property type="project" value="UniProtKB-KW"/>
</dbReference>
<reference evidence="15" key="1">
    <citation type="submission" date="2022-01" db="EMBL/GenBank/DDBJ databases">
        <authorList>
            <person name="Braso-Vives M."/>
        </authorList>
    </citation>
    <scope>NUCLEOTIDE SEQUENCE</scope>
</reference>
<feature type="domain" description="LIM zinc-binding" evidence="14">
    <location>
        <begin position="270"/>
        <end position="330"/>
    </location>
</feature>
<keyword evidence="4 12" id="KW-0479">Metal-binding</keyword>
<dbReference type="GO" id="GO:0005737">
    <property type="term" value="C:cytoplasm"/>
    <property type="evidence" value="ECO:0007669"/>
    <property type="project" value="TreeGrafter"/>
</dbReference>
<dbReference type="Pfam" id="PF00412">
    <property type="entry name" value="LIM"/>
    <property type="match status" value="5"/>
</dbReference>
<evidence type="ECO:0000256" key="9">
    <source>
        <dbReference type="ARBA" id="ARBA00023136"/>
    </source>
</evidence>
<evidence type="ECO:0000256" key="6">
    <source>
        <dbReference type="ARBA" id="ARBA00022833"/>
    </source>
</evidence>
<dbReference type="FunFam" id="2.10.110.10:FF:000017">
    <property type="entry name" value="Lim and senescent cell antigen-like-containing"/>
    <property type="match status" value="1"/>
</dbReference>
<dbReference type="GO" id="GO:1900026">
    <property type="term" value="P:positive regulation of substrate adhesion-dependent cell spreading"/>
    <property type="evidence" value="ECO:0007669"/>
    <property type="project" value="TreeGrafter"/>
</dbReference>
<evidence type="ECO:0000256" key="3">
    <source>
        <dbReference type="ARBA" id="ARBA00022475"/>
    </source>
</evidence>
<evidence type="ECO:0000313" key="15">
    <source>
        <dbReference type="EMBL" id="CAH1245497.1"/>
    </source>
</evidence>
<proteinExistence type="predicted"/>
<dbReference type="PROSITE" id="PS00478">
    <property type="entry name" value="LIM_DOMAIN_1"/>
    <property type="match status" value="1"/>
</dbReference>
<dbReference type="CDD" id="cd09332">
    <property type="entry name" value="LIM2_PINCH"/>
    <property type="match status" value="1"/>
</dbReference>
<keyword evidence="5" id="KW-0677">Repeat</keyword>
<evidence type="ECO:0000256" key="12">
    <source>
        <dbReference type="PROSITE-ProRule" id="PRU00125"/>
    </source>
</evidence>
<evidence type="ECO:0000256" key="4">
    <source>
        <dbReference type="ARBA" id="ARBA00022723"/>
    </source>
</evidence>
<dbReference type="AlphaFoldDB" id="A0A8K0EEG0"/>
<keyword evidence="6 12" id="KW-0862">Zinc</keyword>
<dbReference type="EMBL" id="OV696699">
    <property type="protein sequence ID" value="CAH1245497.1"/>
    <property type="molecule type" value="Genomic_DNA"/>
</dbReference>
<feature type="domain" description="LIM zinc-binding" evidence="14">
    <location>
        <begin position="453"/>
        <end position="512"/>
    </location>
</feature>
<dbReference type="Gene3D" id="2.10.110.10">
    <property type="entry name" value="Cysteine Rich Protein"/>
    <property type="match status" value="5"/>
</dbReference>
<dbReference type="InterPro" id="IPR001781">
    <property type="entry name" value="Znf_LIM"/>
</dbReference>
<dbReference type="GO" id="GO:2001046">
    <property type="term" value="P:positive regulation of integrin-mediated signaling pathway"/>
    <property type="evidence" value="ECO:0007669"/>
    <property type="project" value="TreeGrafter"/>
</dbReference>
<evidence type="ECO:0000256" key="5">
    <source>
        <dbReference type="ARBA" id="ARBA00022737"/>
    </source>
</evidence>
<dbReference type="PANTHER" id="PTHR24210:SF0">
    <property type="entry name" value="LIM DOMAIN-CONTAINING PROTEIN"/>
    <property type="match status" value="1"/>
</dbReference>
<dbReference type="SUPFAM" id="SSF57716">
    <property type="entry name" value="Glucocorticoid receptor-like (DNA-binding domain)"/>
    <property type="match status" value="6"/>
</dbReference>
<dbReference type="FunFam" id="2.10.110.10:FF:000011">
    <property type="entry name" value="Lim and senescent cell antigen-like-containing"/>
    <property type="match status" value="1"/>
</dbReference>
<organism evidence="15 16">
    <name type="scientific">Branchiostoma lanceolatum</name>
    <name type="common">Common lancelet</name>
    <name type="synonym">Amphioxus lanceolatum</name>
    <dbReference type="NCBI Taxonomy" id="7740"/>
    <lineage>
        <taxon>Eukaryota</taxon>
        <taxon>Metazoa</taxon>
        <taxon>Chordata</taxon>
        <taxon>Cephalochordata</taxon>
        <taxon>Leptocardii</taxon>
        <taxon>Amphioxiformes</taxon>
        <taxon>Branchiostomatidae</taxon>
        <taxon>Branchiostoma</taxon>
    </lineage>
</organism>
<evidence type="ECO:0000256" key="10">
    <source>
        <dbReference type="ARBA" id="ARBA00074076"/>
    </source>
</evidence>
<dbReference type="GO" id="GO:0005886">
    <property type="term" value="C:plasma membrane"/>
    <property type="evidence" value="ECO:0007669"/>
    <property type="project" value="UniProtKB-SubCell"/>
</dbReference>
<dbReference type="InterPro" id="IPR017351">
    <property type="entry name" value="PINCH-1-4-like"/>
</dbReference>
<keyword evidence="16" id="KW-1185">Reference proteome</keyword>
<dbReference type="PANTHER" id="PTHR24210">
    <property type="entry name" value="LIM DOMAIN-CONTAINING PROTEIN"/>
    <property type="match status" value="1"/>
</dbReference>
<feature type="compositionally biased region" description="Basic and acidic residues" evidence="13">
    <location>
        <begin position="38"/>
        <end position="47"/>
    </location>
</feature>
<dbReference type="CDD" id="cd09333">
    <property type="entry name" value="LIM3_PINCH"/>
    <property type="match status" value="1"/>
</dbReference>
<comment type="subcellular location">
    <subcellularLocation>
        <location evidence="1">Cell junction</location>
        <location evidence="1">Focal adhesion</location>
    </subcellularLocation>
    <subcellularLocation>
        <location evidence="2">Cell membrane</location>
        <topology evidence="2">Peripheral membrane protein</topology>
        <orientation evidence="2">Cytoplasmic side</orientation>
    </subcellularLocation>
</comment>
<feature type="domain" description="LIM zinc-binding" evidence="14">
    <location>
        <begin position="331"/>
        <end position="390"/>
    </location>
</feature>
<evidence type="ECO:0000256" key="13">
    <source>
        <dbReference type="SAM" id="MobiDB-lite"/>
    </source>
</evidence>
<dbReference type="GO" id="GO:0098609">
    <property type="term" value="P:cell-cell adhesion"/>
    <property type="evidence" value="ECO:0007669"/>
    <property type="project" value="TreeGrafter"/>
</dbReference>
<gene>
    <name evidence="15" type="primary">LIMS1</name>
    <name evidence="15" type="ORF">BLAG_LOCUS7808</name>
</gene>
<dbReference type="GO" id="GO:0045216">
    <property type="term" value="P:cell-cell junction organization"/>
    <property type="evidence" value="ECO:0007669"/>
    <property type="project" value="TreeGrafter"/>
</dbReference>
<feature type="region of interest" description="Disordered" evidence="13">
    <location>
        <begin position="118"/>
        <end position="154"/>
    </location>
</feature>
<feature type="compositionally biased region" description="Pro residues" evidence="13">
    <location>
        <begin position="67"/>
        <end position="101"/>
    </location>
</feature>
<dbReference type="PROSITE" id="PS50023">
    <property type="entry name" value="LIM_DOMAIN_2"/>
    <property type="match status" value="4"/>
</dbReference>
<evidence type="ECO:0000256" key="7">
    <source>
        <dbReference type="ARBA" id="ARBA00022949"/>
    </source>
</evidence>
<dbReference type="FunFam" id="2.10.110.10:FF:000019">
    <property type="entry name" value="Lim and senescent cell antigen-like-containing"/>
    <property type="match status" value="1"/>
</dbReference>
<dbReference type="SMART" id="SM00132">
    <property type="entry name" value="LIM"/>
    <property type="match status" value="5"/>
</dbReference>
<evidence type="ECO:0000256" key="1">
    <source>
        <dbReference type="ARBA" id="ARBA00004246"/>
    </source>
</evidence>
<dbReference type="CDD" id="cd09331">
    <property type="entry name" value="LIM1_PINCH"/>
    <property type="match status" value="1"/>
</dbReference>